<evidence type="ECO:0000259" key="1">
    <source>
        <dbReference type="SMART" id="SM00897"/>
    </source>
</evidence>
<proteinExistence type="predicted"/>
<dbReference type="AlphaFoldDB" id="A0A1S1YYM5"/>
<evidence type="ECO:0000313" key="4">
    <source>
        <dbReference type="Proteomes" id="UP000179797"/>
    </source>
</evidence>
<sequence>MYYQFDNFKDQLKTQKLQSKEADVVYLFLITENDNQHIPQLIEYCNSLGISFFGGFFPKIIYKNTIYDDGFICYPIHTKNKPIIVSNNKPFDKNSLKDTHEKDIFLMFDGLSPYFQNIIEDLYFKLGSDYTIFGGGSGPLSLEQQLCVFDNNGIYKDCGILCSTSKKFNTSVQHGWKRKYGPLIATKTEKNWIFELNWRNAFEVYKEVIDNQALNTETFFEISKNHPFGVMKEGHEDIIREPIFVNNKGSIKSIGDIMENSVLYIMTAEKEDLIKATEKAAASIASQAKNPQVFMVDCISRYLFLGNDYQKEIDACTEKLKINNEVKPLIGVLSLGEISSTEKNQMVEYFNKTIVVNAIEE</sequence>
<name>A0A1S1YYM5_FLAPC</name>
<dbReference type="Pfam" id="PF10442">
    <property type="entry name" value="FIST_C"/>
    <property type="match status" value="1"/>
</dbReference>
<evidence type="ECO:0000313" key="3">
    <source>
        <dbReference type="EMBL" id="OHX66102.1"/>
    </source>
</evidence>
<gene>
    <name evidence="3" type="ORF">NH26_06935</name>
</gene>
<dbReference type="PANTHER" id="PTHR40252:SF2">
    <property type="entry name" value="BLR0328 PROTEIN"/>
    <property type="match status" value="1"/>
</dbReference>
<dbReference type="Pfam" id="PF08495">
    <property type="entry name" value="FIST"/>
    <property type="match status" value="1"/>
</dbReference>
<dbReference type="SMART" id="SM00897">
    <property type="entry name" value="FIST"/>
    <property type="match status" value="1"/>
</dbReference>
<dbReference type="EMBL" id="JRYR02000001">
    <property type="protein sequence ID" value="OHX66102.1"/>
    <property type="molecule type" value="Genomic_DNA"/>
</dbReference>
<dbReference type="PANTHER" id="PTHR40252">
    <property type="entry name" value="BLR0328 PROTEIN"/>
    <property type="match status" value="1"/>
</dbReference>
<reference evidence="3 4" key="1">
    <citation type="journal article" date="2012" name="Int. J. Syst. Evol. Microbiol.">
        <title>Flammeovirga pacifica sp. nov., isolated from deep-sea sediment.</title>
        <authorList>
            <person name="Xu H."/>
            <person name="Fu Y."/>
            <person name="Yang N."/>
            <person name="Ding Z."/>
            <person name="Lai Q."/>
            <person name="Zeng R."/>
        </authorList>
    </citation>
    <scope>NUCLEOTIDE SEQUENCE [LARGE SCALE GENOMIC DNA]</scope>
    <source>
        <strain evidence="4">DSM 24597 / LMG 26175 / WPAGA1</strain>
    </source>
</reference>
<comment type="caution">
    <text evidence="3">The sequence shown here is derived from an EMBL/GenBank/DDBJ whole genome shotgun (WGS) entry which is preliminary data.</text>
</comment>
<accession>A0A1S1YYM5</accession>
<protein>
    <recommendedName>
        <fullName evidence="5">Histidine kinase</fullName>
    </recommendedName>
</protein>
<dbReference type="RefSeq" id="WP_044218624.1">
    <property type="nucleotide sequence ID" value="NZ_JRYR02000001.1"/>
</dbReference>
<dbReference type="SMART" id="SM01204">
    <property type="entry name" value="FIST_C"/>
    <property type="match status" value="1"/>
</dbReference>
<feature type="domain" description="FIST" evidence="1">
    <location>
        <begin position="21"/>
        <end position="200"/>
    </location>
</feature>
<dbReference type="InterPro" id="IPR019494">
    <property type="entry name" value="FIST_C"/>
</dbReference>
<feature type="domain" description="FIST C-domain" evidence="2">
    <location>
        <begin position="201"/>
        <end position="341"/>
    </location>
</feature>
<keyword evidence="4" id="KW-1185">Reference proteome</keyword>
<dbReference type="Proteomes" id="UP000179797">
    <property type="component" value="Unassembled WGS sequence"/>
</dbReference>
<organism evidence="3 4">
    <name type="scientific">Flammeovirga pacifica</name>
    <dbReference type="NCBI Taxonomy" id="915059"/>
    <lineage>
        <taxon>Bacteria</taxon>
        <taxon>Pseudomonadati</taxon>
        <taxon>Bacteroidota</taxon>
        <taxon>Cytophagia</taxon>
        <taxon>Cytophagales</taxon>
        <taxon>Flammeovirgaceae</taxon>
        <taxon>Flammeovirga</taxon>
    </lineage>
</organism>
<dbReference type="OrthoDB" id="378730at2"/>
<evidence type="ECO:0000259" key="2">
    <source>
        <dbReference type="SMART" id="SM01204"/>
    </source>
</evidence>
<dbReference type="InterPro" id="IPR013702">
    <property type="entry name" value="FIST_domain_N"/>
</dbReference>
<evidence type="ECO:0008006" key="5">
    <source>
        <dbReference type="Google" id="ProtNLM"/>
    </source>
</evidence>
<dbReference type="STRING" id="915059.NH26_06935"/>